<evidence type="ECO:0000313" key="2">
    <source>
        <dbReference type="EMBL" id="MBZ0159844.1"/>
    </source>
</evidence>
<accession>A0AAJ1AHZ9</accession>
<feature type="domain" description="DUF5615" evidence="1">
    <location>
        <begin position="5"/>
        <end position="67"/>
    </location>
</feature>
<sequence length="115" mass="12738">MPLSLYTDVHIPRAIVFGLRLRGVDVLTAQDDHASSFTDPVLLDRATSLGRVLFSFDTDLLKEAARRQREQIPFAGLVYAHPARISIGDCINYLELIATAGESADIVNRVEFLPL</sequence>
<dbReference type="Pfam" id="PF18480">
    <property type="entry name" value="DUF5615"/>
    <property type="match status" value="1"/>
</dbReference>
<reference evidence="2 3" key="1">
    <citation type="journal article" date="2021" name="bioRxiv">
        <title>Unraveling nitrogen, sulfur and carbon metabolic pathways and microbial community transcriptional responses to substrate deprivation and toxicity stresses in a bioreactor mimicking anoxic brackish coastal sediment conditions.</title>
        <authorList>
            <person name="Martins P.D."/>
            <person name="Echeveste M.J."/>
            <person name="Arshad A."/>
            <person name="Kurth J."/>
            <person name="Ouboter H."/>
            <person name="Jetten M.S.M."/>
            <person name="Welte C.U."/>
        </authorList>
    </citation>
    <scope>NUCLEOTIDE SEQUENCE [LARGE SCALE GENOMIC DNA]</scope>
    <source>
        <strain evidence="2">MAG_38</strain>
    </source>
</reference>
<organism evidence="2 3">
    <name type="scientific">Candidatus Methylomirabilis tolerans</name>
    <dbReference type="NCBI Taxonomy" id="3123416"/>
    <lineage>
        <taxon>Bacteria</taxon>
        <taxon>Candidatus Methylomirabilota</taxon>
        <taxon>Candidatus Methylomirabilia</taxon>
        <taxon>Candidatus Methylomirabilales</taxon>
        <taxon>Candidatus Methylomirabilaceae</taxon>
        <taxon>Candidatus Methylomirabilis</taxon>
    </lineage>
</organism>
<evidence type="ECO:0000313" key="3">
    <source>
        <dbReference type="Proteomes" id="UP001197609"/>
    </source>
</evidence>
<protein>
    <submittedName>
        <fullName evidence="2">DUF5615 family PIN-like protein</fullName>
    </submittedName>
</protein>
<dbReference type="EMBL" id="JAIOIU010000082">
    <property type="protein sequence ID" value="MBZ0159844.1"/>
    <property type="molecule type" value="Genomic_DNA"/>
</dbReference>
<proteinExistence type="predicted"/>
<dbReference type="Proteomes" id="UP001197609">
    <property type="component" value="Unassembled WGS sequence"/>
</dbReference>
<dbReference type="AlphaFoldDB" id="A0AAJ1AHZ9"/>
<evidence type="ECO:0000259" key="1">
    <source>
        <dbReference type="Pfam" id="PF18480"/>
    </source>
</evidence>
<name>A0AAJ1AHZ9_9BACT</name>
<comment type="caution">
    <text evidence="2">The sequence shown here is derived from an EMBL/GenBank/DDBJ whole genome shotgun (WGS) entry which is preliminary data.</text>
</comment>
<dbReference type="InterPro" id="IPR041049">
    <property type="entry name" value="DUF5615"/>
</dbReference>
<gene>
    <name evidence="2" type="ORF">K8G79_06900</name>
</gene>